<dbReference type="Gene3D" id="3.40.50.12780">
    <property type="entry name" value="N-terminal domain of ligase-like"/>
    <property type="match status" value="1"/>
</dbReference>
<name>A0A1Y0I8I9_9GAMM</name>
<accession>A0A1Y0I8I9</accession>
<dbReference type="KEGG" id="ome:OLMES_2013"/>
<evidence type="ECO:0000313" key="5">
    <source>
        <dbReference type="Proteomes" id="UP000196027"/>
    </source>
</evidence>
<dbReference type="Gene3D" id="3.30.300.30">
    <property type="match status" value="1"/>
</dbReference>
<evidence type="ECO:0000256" key="1">
    <source>
        <dbReference type="ARBA" id="ARBA00006432"/>
    </source>
</evidence>
<dbReference type="InterPro" id="IPR042099">
    <property type="entry name" value="ANL_N_sf"/>
</dbReference>
<dbReference type="RefSeq" id="WP_087461115.1">
    <property type="nucleotide sequence ID" value="NZ_CP021425.1"/>
</dbReference>
<feature type="domain" description="AMP-dependent synthetase/ligase" evidence="3">
    <location>
        <begin position="133"/>
        <end position="326"/>
    </location>
</feature>
<reference evidence="4 5" key="1">
    <citation type="submission" date="2017-05" db="EMBL/GenBank/DDBJ databases">
        <title>Genomic insights into alkan degradation activity of Oleiphilus messinensis.</title>
        <authorList>
            <person name="Kozyavkin S.A."/>
            <person name="Slesarev A.I."/>
            <person name="Golyshin P.N."/>
            <person name="Korzhenkov A."/>
            <person name="Golyshina O.N."/>
            <person name="Toshchakov S.V."/>
        </authorList>
    </citation>
    <scope>NUCLEOTIDE SEQUENCE [LARGE SCALE GENOMIC DNA]</scope>
    <source>
        <strain evidence="4 5">ME102</strain>
    </source>
</reference>
<dbReference type="InterPro" id="IPR045851">
    <property type="entry name" value="AMP-bd_C_sf"/>
</dbReference>
<sequence>MADVIKVSDRLPELNGCPVRSGAQRFGDVCCIEEPQRSWSYTELDREVEALVQNLVKAGVKPGHRLIYDGVELVRELTFCFACIRIGATFVPINPRFPLRYKQQLVESVQPNWKVTDELVSACPHTIGSEPAGVVTGIFTSGSSGMPKLAMHTLENHFYSALGSQSVLPLYPGCRWALTLPLFHIAGVALVFRCLWFGATIVIPEDRAISPEWLTQCLISHVSLVATQLVRWKETCNPNFLVNHLKRLSGLLLGGSMIPSPVLQWLVDVRIPAWISYGLTEMSSQVMTGPVNPDGVLQILLPYRDIKVSEHCEICVRGKTLFAGYYENGRISRPGRDKASDDGWFTTGDLGILIEGNLQVLGRRNNQFISGGENVLPEQVESVMCSVFNLKECYVVARDDAEFGHRGVCFLFQDDLSEDARLHFRARLKADLPSYAIPVALYDLTDAYGKNCLPGGLKISRKALVELLYSGQAKPVC</sequence>
<dbReference type="PANTHER" id="PTHR43201">
    <property type="entry name" value="ACYL-COA SYNTHETASE"/>
    <property type="match status" value="1"/>
</dbReference>
<gene>
    <name evidence="4" type="ORF">OLMES_2013</name>
</gene>
<dbReference type="EMBL" id="CP021425">
    <property type="protein sequence ID" value="ARU56086.1"/>
    <property type="molecule type" value="Genomic_DNA"/>
</dbReference>
<comment type="similarity">
    <text evidence="1">Belongs to the ATP-dependent AMP-binding enzyme family.</text>
</comment>
<dbReference type="Pfam" id="PF00501">
    <property type="entry name" value="AMP-binding"/>
    <property type="match status" value="2"/>
</dbReference>
<dbReference type="OrthoDB" id="9803968at2"/>
<dbReference type="AlphaFoldDB" id="A0A1Y0I8I9"/>
<dbReference type="InterPro" id="IPR000873">
    <property type="entry name" value="AMP-dep_synth/lig_dom"/>
</dbReference>
<dbReference type="Proteomes" id="UP000196027">
    <property type="component" value="Chromosome"/>
</dbReference>
<organism evidence="4 5">
    <name type="scientific">Oleiphilus messinensis</name>
    <dbReference type="NCBI Taxonomy" id="141451"/>
    <lineage>
        <taxon>Bacteria</taxon>
        <taxon>Pseudomonadati</taxon>
        <taxon>Pseudomonadota</taxon>
        <taxon>Gammaproteobacteria</taxon>
        <taxon>Oceanospirillales</taxon>
        <taxon>Oleiphilaceae</taxon>
        <taxon>Oleiphilus</taxon>
    </lineage>
</organism>
<keyword evidence="5" id="KW-1185">Reference proteome</keyword>
<dbReference type="SUPFAM" id="SSF56801">
    <property type="entry name" value="Acetyl-CoA synthetase-like"/>
    <property type="match status" value="1"/>
</dbReference>
<dbReference type="PANTHER" id="PTHR43201:SF5">
    <property type="entry name" value="MEDIUM-CHAIN ACYL-COA LIGASE ACSF2, MITOCHONDRIAL"/>
    <property type="match status" value="1"/>
</dbReference>
<feature type="domain" description="AMP-dependent synthetase/ligase" evidence="3">
    <location>
        <begin position="23"/>
        <end position="115"/>
    </location>
</feature>
<dbReference type="GO" id="GO:0031956">
    <property type="term" value="F:medium-chain fatty acid-CoA ligase activity"/>
    <property type="evidence" value="ECO:0007669"/>
    <property type="project" value="TreeGrafter"/>
</dbReference>
<protein>
    <submittedName>
        <fullName evidence="4">O-succinylbenzoate--CoA ligase</fullName>
    </submittedName>
</protein>
<evidence type="ECO:0000313" key="4">
    <source>
        <dbReference type="EMBL" id="ARU56086.1"/>
    </source>
</evidence>
<proteinExistence type="inferred from homology"/>
<dbReference type="GO" id="GO:0006631">
    <property type="term" value="P:fatty acid metabolic process"/>
    <property type="evidence" value="ECO:0007669"/>
    <property type="project" value="TreeGrafter"/>
</dbReference>
<evidence type="ECO:0000259" key="3">
    <source>
        <dbReference type="Pfam" id="PF00501"/>
    </source>
</evidence>
<evidence type="ECO:0000256" key="2">
    <source>
        <dbReference type="ARBA" id="ARBA00022598"/>
    </source>
</evidence>
<keyword evidence="2 4" id="KW-0436">Ligase</keyword>